<organism evidence="5 6">
    <name type="scientific">Amphiprion percula</name>
    <name type="common">Orange clownfish</name>
    <name type="synonym">Lutjanus percula</name>
    <dbReference type="NCBI Taxonomy" id="161767"/>
    <lineage>
        <taxon>Eukaryota</taxon>
        <taxon>Metazoa</taxon>
        <taxon>Chordata</taxon>
        <taxon>Craniata</taxon>
        <taxon>Vertebrata</taxon>
        <taxon>Euteleostomi</taxon>
        <taxon>Actinopterygii</taxon>
        <taxon>Neopterygii</taxon>
        <taxon>Teleostei</taxon>
        <taxon>Neoteleostei</taxon>
        <taxon>Acanthomorphata</taxon>
        <taxon>Ovalentaria</taxon>
        <taxon>Pomacentridae</taxon>
        <taxon>Amphiprion</taxon>
    </lineage>
</organism>
<sequence>VYYLALIETKQQTAGNGKNWDPDKLMPCPYDKNHQIRACRLSLPPYKNHPKLASELKTVLIMLANLVHKRELARHTETCENRMCVYTEDVPFVWGVNTLLDQIQETRPPNNLGPSFRAPNTPPMVGLKDLICVSCRSRLKLNVGLLYDCMY</sequence>
<evidence type="ECO:0000259" key="4">
    <source>
        <dbReference type="Pfam" id="PF05253"/>
    </source>
</evidence>
<dbReference type="AlphaFoldDB" id="A0A3P8U157"/>
<proteinExistence type="predicted"/>
<evidence type="ECO:0000256" key="2">
    <source>
        <dbReference type="ARBA" id="ARBA00022771"/>
    </source>
</evidence>
<evidence type="ECO:0000313" key="5">
    <source>
        <dbReference type="Ensembl" id="ENSAPEP00000032260.1"/>
    </source>
</evidence>
<evidence type="ECO:0000313" key="6">
    <source>
        <dbReference type="Proteomes" id="UP000265080"/>
    </source>
</evidence>
<evidence type="ECO:0000256" key="1">
    <source>
        <dbReference type="ARBA" id="ARBA00022723"/>
    </source>
</evidence>
<dbReference type="Ensembl" id="ENSAPET00000033118.1">
    <property type="protein sequence ID" value="ENSAPEP00000032260.1"/>
    <property type="gene ID" value="ENSAPEG00000022909.1"/>
</dbReference>
<dbReference type="InterPro" id="IPR022776">
    <property type="entry name" value="TRM13/UPF0224_CHHC_Znf_dom"/>
</dbReference>
<dbReference type="Proteomes" id="UP000265080">
    <property type="component" value="Chromosome 8"/>
</dbReference>
<evidence type="ECO:0000256" key="3">
    <source>
        <dbReference type="ARBA" id="ARBA00022833"/>
    </source>
</evidence>
<keyword evidence="1" id="KW-0479">Metal-binding</keyword>
<reference evidence="5" key="2">
    <citation type="submission" date="2025-08" db="UniProtKB">
        <authorList>
            <consortium name="Ensembl"/>
        </authorList>
    </citation>
    <scope>IDENTIFICATION</scope>
</reference>
<reference evidence="5" key="3">
    <citation type="submission" date="2025-09" db="UniProtKB">
        <authorList>
            <consortium name="Ensembl"/>
        </authorList>
    </citation>
    <scope>IDENTIFICATION</scope>
</reference>
<name>A0A3P8U157_AMPPE</name>
<dbReference type="Pfam" id="PF05253">
    <property type="entry name" value="zf-U11-48K"/>
    <property type="match status" value="1"/>
</dbReference>
<protein>
    <recommendedName>
        <fullName evidence="4">CHHC U11-48K-type domain-containing protein</fullName>
    </recommendedName>
</protein>
<keyword evidence="3" id="KW-0862">Zinc</keyword>
<keyword evidence="6" id="KW-1185">Reference proteome</keyword>
<keyword evidence="2" id="KW-0863">Zinc-finger</keyword>
<dbReference type="GO" id="GO:0008270">
    <property type="term" value="F:zinc ion binding"/>
    <property type="evidence" value="ECO:0007669"/>
    <property type="project" value="UniProtKB-KW"/>
</dbReference>
<reference evidence="5 6" key="1">
    <citation type="submission" date="2018-03" db="EMBL/GenBank/DDBJ databases">
        <title>Finding Nemo's genes: A chromosome-scale reference assembly of the genome of the orange clownfish Amphiprion percula.</title>
        <authorList>
            <person name="Lehmann R."/>
        </authorList>
    </citation>
    <scope>NUCLEOTIDE SEQUENCE</scope>
</reference>
<accession>A0A3P8U157</accession>
<feature type="domain" description="CHHC U11-48K-type" evidence="4">
    <location>
        <begin position="25"/>
        <end position="42"/>
    </location>
</feature>